<evidence type="ECO:0000256" key="1">
    <source>
        <dbReference type="ARBA" id="ARBA00022707"/>
    </source>
</evidence>
<evidence type="ECO:0000256" key="3">
    <source>
        <dbReference type="ARBA" id="ARBA00023288"/>
    </source>
</evidence>
<evidence type="ECO:0000256" key="4">
    <source>
        <dbReference type="SAM" id="MobiDB-lite"/>
    </source>
</evidence>
<keyword evidence="3" id="KW-0449">Lipoprotein</keyword>
<keyword evidence="6" id="KW-1185">Reference proteome</keyword>
<gene>
    <name evidence="5" type="ORF">EJ05DRAFT_472709</name>
</gene>
<dbReference type="Proteomes" id="UP000799437">
    <property type="component" value="Unassembled WGS sequence"/>
</dbReference>
<dbReference type="AlphaFoldDB" id="A0A6A6WI64"/>
<feature type="compositionally biased region" description="Gly residues" evidence="4">
    <location>
        <begin position="49"/>
        <end position="59"/>
    </location>
</feature>
<dbReference type="RefSeq" id="XP_033604191.1">
    <property type="nucleotide sequence ID" value="XM_033743237.1"/>
</dbReference>
<feature type="region of interest" description="Disordered" evidence="4">
    <location>
        <begin position="1"/>
        <end position="123"/>
    </location>
</feature>
<accession>A0A6A6WI64</accession>
<feature type="compositionally biased region" description="Basic and acidic residues" evidence="4">
    <location>
        <begin position="103"/>
        <end position="123"/>
    </location>
</feature>
<evidence type="ECO:0000313" key="6">
    <source>
        <dbReference type="Proteomes" id="UP000799437"/>
    </source>
</evidence>
<dbReference type="Pfam" id="PF15811">
    <property type="entry name" value="SVIP"/>
    <property type="match status" value="1"/>
</dbReference>
<evidence type="ECO:0000313" key="5">
    <source>
        <dbReference type="EMBL" id="KAF2761740.1"/>
    </source>
</evidence>
<keyword evidence="1" id="KW-0519">Myristate</keyword>
<feature type="compositionally biased region" description="Low complexity" evidence="4">
    <location>
        <begin position="66"/>
        <end position="78"/>
    </location>
</feature>
<evidence type="ECO:0000256" key="2">
    <source>
        <dbReference type="ARBA" id="ARBA00023139"/>
    </source>
</evidence>
<organism evidence="5 6">
    <name type="scientific">Pseudovirgaria hyperparasitica</name>
    <dbReference type="NCBI Taxonomy" id="470096"/>
    <lineage>
        <taxon>Eukaryota</taxon>
        <taxon>Fungi</taxon>
        <taxon>Dikarya</taxon>
        <taxon>Ascomycota</taxon>
        <taxon>Pezizomycotina</taxon>
        <taxon>Dothideomycetes</taxon>
        <taxon>Dothideomycetes incertae sedis</taxon>
        <taxon>Acrospermales</taxon>
        <taxon>Acrospermaceae</taxon>
        <taxon>Pseudovirgaria</taxon>
    </lineage>
</organism>
<proteinExistence type="predicted"/>
<name>A0A6A6WI64_9PEZI</name>
<feature type="compositionally biased region" description="Polar residues" evidence="4">
    <location>
        <begin position="1"/>
        <end position="11"/>
    </location>
</feature>
<dbReference type="GeneID" id="54484291"/>
<sequence length="123" mass="12300">MGNCCGSQSKDAFTGEGRTLGSAPPPKPKASIPAAATTAPKPTTKGAGRATGGSAGGLEAGDPRGAAAAAAEARANKASGSGPLAQKLQEQKKQTRTATLEQVSRENRQARDADAVADARHYN</sequence>
<dbReference type="EMBL" id="ML996566">
    <property type="protein sequence ID" value="KAF2761740.1"/>
    <property type="molecule type" value="Genomic_DNA"/>
</dbReference>
<dbReference type="InterPro" id="IPR031632">
    <property type="entry name" value="SVIP"/>
</dbReference>
<reference evidence="5" key="1">
    <citation type="journal article" date="2020" name="Stud. Mycol.">
        <title>101 Dothideomycetes genomes: a test case for predicting lifestyles and emergence of pathogens.</title>
        <authorList>
            <person name="Haridas S."/>
            <person name="Albert R."/>
            <person name="Binder M."/>
            <person name="Bloem J."/>
            <person name="Labutti K."/>
            <person name="Salamov A."/>
            <person name="Andreopoulos B."/>
            <person name="Baker S."/>
            <person name="Barry K."/>
            <person name="Bills G."/>
            <person name="Bluhm B."/>
            <person name="Cannon C."/>
            <person name="Castanera R."/>
            <person name="Culley D."/>
            <person name="Daum C."/>
            <person name="Ezra D."/>
            <person name="Gonzalez J."/>
            <person name="Henrissat B."/>
            <person name="Kuo A."/>
            <person name="Liang C."/>
            <person name="Lipzen A."/>
            <person name="Lutzoni F."/>
            <person name="Magnuson J."/>
            <person name="Mondo S."/>
            <person name="Nolan M."/>
            <person name="Ohm R."/>
            <person name="Pangilinan J."/>
            <person name="Park H.-J."/>
            <person name="Ramirez L."/>
            <person name="Alfaro M."/>
            <person name="Sun H."/>
            <person name="Tritt A."/>
            <person name="Yoshinaga Y."/>
            <person name="Zwiers L.-H."/>
            <person name="Turgeon B."/>
            <person name="Goodwin S."/>
            <person name="Spatafora J."/>
            <person name="Crous P."/>
            <person name="Grigoriev I."/>
        </authorList>
    </citation>
    <scope>NUCLEOTIDE SEQUENCE</scope>
    <source>
        <strain evidence="5">CBS 121739</strain>
    </source>
</reference>
<protein>
    <submittedName>
        <fullName evidence="5">Uncharacterized protein</fullName>
    </submittedName>
</protein>
<feature type="compositionally biased region" description="Low complexity" evidence="4">
    <location>
        <begin position="29"/>
        <end position="48"/>
    </location>
</feature>
<keyword evidence="2" id="KW-0564">Palmitate</keyword>